<comment type="caution">
    <text evidence="4">The sequence shown here is derived from an EMBL/GenBank/DDBJ whole genome shotgun (WGS) entry which is preliminary data.</text>
</comment>
<feature type="region of interest" description="Disordered" evidence="1">
    <location>
        <begin position="1107"/>
        <end position="1140"/>
    </location>
</feature>
<evidence type="ECO:0000256" key="2">
    <source>
        <dbReference type="SAM" id="Phobius"/>
    </source>
</evidence>
<dbReference type="EMBL" id="CAMXCT010005824">
    <property type="protein sequence ID" value="CAI4013350.1"/>
    <property type="molecule type" value="Genomic_DNA"/>
</dbReference>
<name>A0A9P1DPJ1_9DINO</name>
<feature type="transmembrane region" description="Helical" evidence="2">
    <location>
        <begin position="384"/>
        <end position="404"/>
    </location>
</feature>
<keyword evidence="2" id="KW-0812">Transmembrane</keyword>
<feature type="compositionally biased region" description="Basic residues" evidence="1">
    <location>
        <begin position="1123"/>
        <end position="1133"/>
    </location>
</feature>
<dbReference type="EMBL" id="CAMXCT030005824">
    <property type="protein sequence ID" value="CAL4800662.1"/>
    <property type="molecule type" value="Genomic_DNA"/>
</dbReference>
<evidence type="ECO:0000313" key="6">
    <source>
        <dbReference type="Proteomes" id="UP001152797"/>
    </source>
</evidence>
<gene>
    <name evidence="4" type="ORF">C1SCF055_LOCUS38334</name>
</gene>
<reference evidence="4" key="1">
    <citation type="submission" date="2022-10" db="EMBL/GenBank/DDBJ databases">
        <authorList>
            <person name="Chen Y."/>
            <person name="Dougan E. K."/>
            <person name="Chan C."/>
            <person name="Rhodes N."/>
            <person name="Thang M."/>
        </authorList>
    </citation>
    <scope>NUCLEOTIDE SEQUENCE</scope>
</reference>
<organism evidence="4">
    <name type="scientific">Cladocopium goreaui</name>
    <dbReference type="NCBI Taxonomy" id="2562237"/>
    <lineage>
        <taxon>Eukaryota</taxon>
        <taxon>Sar</taxon>
        <taxon>Alveolata</taxon>
        <taxon>Dinophyceae</taxon>
        <taxon>Suessiales</taxon>
        <taxon>Symbiodiniaceae</taxon>
        <taxon>Cladocopium</taxon>
    </lineage>
</organism>
<feature type="transmembrane region" description="Helical" evidence="2">
    <location>
        <begin position="615"/>
        <end position="638"/>
    </location>
</feature>
<feature type="signal peptide" evidence="3">
    <location>
        <begin position="1"/>
        <end position="22"/>
    </location>
</feature>
<dbReference type="Proteomes" id="UP001152797">
    <property type="component" value="Unassembled WGS sequence"/>
</dbReference>
<sequence length="1369" mass="151059">MKSLPRLLGLVVLATQLQASFASFASLDSLYIDGHCDAAVNGVWEQSTSTANVENVTFQRQDLRLYRRDDGDWVLVAPIGTLGRSLEPSPVPPTPSTRSSEWEIWCSDASNAMNGTLLMARFSQEIYDISTNLCGERLSFSRISRHLYFAGNASGSGHFLFFNCSRSSWHITTSSMGLLELSGTCEPSYPSHSWAICDGSMINLTLHQEFYPVTGCGSEFFPEGRTANGAPLYRADDPSGANRYNRYLYFDHCASGTASGTFRWILSGGSCEGETGETSAATGPPLGDADTCDFAAKDNIQLPLDVYKLWTLPGFSEALSEKQKLCDVAPTAFVGEFQPDLEYLKAMAGPETLIRRMLIYSRNPEDLEEVAKELDVTFVVSQGWPFAFIFVWLPLALSLLCSAIPSCHCCRCFARERRTKYRMKVLLFIILTLVLIGIATCIGIASAGLQTLEEGQLMSHCASSQLMSTTLDGDGVDFVGLRPLLQRLDAVLQGQEKEAFLSRTQRVVRSAQLATATLQLLSSTLDALDVDVAATWHRCGYCEELRPTVQAALEKLENYLAKSPVATQRALEGRDLHNRLSAAAATLSRLQQLALEALPFLYAENGLGRVWSETFGILVGFILLQTILLVVTFIMAYGSMASFAQEPRETGITGQGEYLRRTSACSCCSWCFFSGLAVMMCAMAGCIVVAYSQLGGFCLELHSDAKADLFRTTGLSQHMADMHALDVLGILQVTSSCLPKEGSPATDVFALLQASPSGPSVREVLSDFTGRMPTALPEISELRRYVRDTPVDALLLPSADAQSNPRYRAMLTDLRTRIGFSSSVACADWTLPGQQVIPGMETFFESFRSMGVASGSCNSSNQSLICSEVVTTSGQACRAAQRFVKAKNLLRKKRFRCDLFADASEVPCDVKDMVKVNGEWQPCVPHTVHRRCDLDEFRTYLMDFDVRLSNVFQMLGEEMEVVNSSDLTDLRILTAPIPGGCENFALFWQRFLNGLCFVSLPGLRTITMSFLVASGVALSGVILMYFVWRRAYDNFSRSQELFKAPDKAPGSATPRAQGTARTGGAERTAGVTFWISDEDESLSGTVFFWAAEGTCFNYSSHASGHASGASAMSRVPRPPSSPRRPRNGRRAPHAPHPLHERIQRCSSVPETAEAMCFLCENDKWRYERPELKIREKKKDRKVKEEENEKDNLYSLMLALSKVCKHRDAAGDRMPSYGGADLWTWLLEPLRSLVPCEEVKFVVRCLGPVPATPQLPFSHDAEARRRVTAITYVEKWPQQRIEGQAALMQRIQVLPSPEAARHDWQRFEVIQSHCASPGAGRAARHVKARPGPGTGEGHRKHTEMLGKGGKTLGKQRENHGFFSISFDLIF</sequence>
<keyword evidence="3" id="KW-0732">Signal</keyword>
<evidence type="ECO:0000256" key="3">
    <source>
        <dbReference type="SAM" id="SignalP"/>
    </source>
</evidence>
<reference evidence="5 6" key="2">
    <citation type="submission" date="2024-05" db="EMBL/GenBank/DDBJ databases">
        <authorList>
            <person name="Chen Y."/>
            <person name="Shah S."/>
            <person name="Dougan E. K."/>
            <person name="Thang M."/>
            <person name="Chan C."/>
        </authorList>
    </citation>
    <scope>NUCLEOTIDE SEQUENCE [LARGE SCALE GENOMIC DNA]</scope>
</reference>
<evidence type="ECO:0000313" key="5">
    <source>
        <dbReference type="EMBL" id="CAL4800662.1"/>
    </source>
</evidence>
<feature type="transmembrane region" description="Helical" evidence="2">
    <location>
        <begin position="425"/>
        <end position="449"/>
    </location>
</feature>
<protein>
    <submittedName>
        <fullName evidence="5">Plasma membrane fusion protein PRM1</fullName>
    </submittedName>
</protein>
<accession>A0A9P1DPJ1</accession>
<keyword evidence="6" id="KW-1185">Reference proteome</keyword>
<evidence type="ECO:0000256" key="1">
    <source>
        <dbReference type="SAM" id="MobiDB-lite"/>
    </source>
</evidence>
<feature type="transmembrane region" description="Helical" evidence="2">
    <location>
        <begin position="1006"/>
        <end position="1028"/>
    </location>
</feature>
<proteinExistence type="predicted"/>
<feature type="chain" id="PRO_5043271552" evidence="3">
    <location>
        <begin position="23"/>
        <end position="1369"/>
    </location>
</feature>
<feature type="transmembrane region" description="Helical" evidence="2">
    <location>
        <begin position="670"/>
        <end position="691"/>
    </location>
</feature>
<keyword evidence="2" id="KW-1133">Transmembrane helix</keyword>
<evidence type="ECO:0000313" key="4">
    <source>
        <dbReference type="EMBL" id="CAI4013350.1"/>
    </source>
</evidence>
<dbReference type="OrthoDB" id="418884at2759"/>
<feature type="region of interest" description="Disordered" evidence="1">
    <location>
        <begin position="1044"/>
        <end position="1065"/>
    </location>
</feature>
<dbReference type="EMBL" id="CAMXCT020005824">
    <property type="protein sequence ID" value="CAL1166725.1"/>
    <property type="molecule type" value="Genomic_DNA"/>
</dbReference>
<keyword evidence="2" id="KW-0472">Membrane</keyword>
<feature type="region of interest" description="Disordered" evidence="1">
    <location>
        <begin position="1318"/>
        <end position="1343"/>
    </location>
</feature>